<reference evidence="1 2" key="1">
    <citation type="submission" date="2021-04" db="EMBL/GenBank/DDBJ databases">
        <title>Complete genome sequence of Stygiolobus sp. KN-1.</title>
        <authorList>
            <person name="Nakamura K."/>
            <person name="Sakai H."/>
            <person name="Kurosawa N."/>
        </authorList>
    </citation>
    <scope>NUCLEOTIDE SEQUENCE [LARGE SCALE GENOMIC DNA]</scope>
    <source>
        <strain evidence="1 2">KN-1</strain>
    </source>
</reference>
<keyword evidence="2" id="KW-1185">Reference proteome</keyword>
<accession>A0A8D5U687</accession>
<gene>
    <name evidence="1" type="ORF">KN1_13140</name>
</gene>
<evidence type="ECO:0000313" key="2">
    <source>
        <dbReference type="Proteomes" id="UP000825123"/>
    </source>
</evidence>
<dbReference type="Proteomes" id="UP000825123">
    <property type="component" value="Chromosome"/>
</dbReference>
<evidence type="ECO:0000313" key="1">
    <source>
        <dbReference type="EMBL" id="BCU70017.1"/>
    </source>
</evidence>
<organism evidence="1 2">
    <name type="scientific">Stygiolobus caldivivus</name>
    <dbReference type="NCBI Taxonomy" id="2824673"/>
    <lineage>
        <taxon>Archaea</taxon>
        <taxon>Thermoproteota</taxon>
        <taxon>Thermoprotei</taxon>
        <taxon>Sulfolobales</taxon>
        <taxon>Sulfolobaceae</taxon>
        <taxon>Stygiolobus</taxon>
    </lineage>
</organism>
<dbReference type="AlphaFoldDB" id="A0A8D5U687"/>
<sequence length="38" mass="4205">MRAALTGGLKEVPYEVVNEYDKEGLKPEVGKEILKNDA</sequence>
<name>A0A8D5U687_9CREN</name>
<proteinExistence type="predicted"/>
<protein>
    <submittedName>
        <fullName evidence="1">Uncharacterized protein</fullName>
    </submittedName>
</protein>
<dbReference type="KEGG" id="csty:KN1_13140"/>
<dbReference type="EMBL" id="AP024597">
    <property type="protein sequence ID" value="BCU70017.1"/>
    <property type="molecule type" value="Genomic_DNA"/>
</dbReference>